<dbReference type="PANTHER" id="PTHR43720:SF2">
    <property type="entry name" value="2-AMINOMUCONIC SEMIALDEHYDE DEHYDROGENASE"/>
    <property type="match status" value="1"/>
</dbReference>
<dbReference type="InParanoid" id="E3J2E6"/>
<dbReference type="InterPro" id="IPR016161">
    <property type="entry name" value="Ald_DH/histidinol_DH"/>
</dbReference>
<sequence>MASATVPVGPTTAGRAAPRSTAGAGGADPPVLRAFVAGCPVDAGPSWDNVDPVDGSVRSRVQESGKDLVDRAVLAARAALDGPWGALSVAQRTGLMRKVADRIEARFEEFVLAESGDTGKPLAQARELDVARAVANFRAFADTVAAAGAPSYLTDLAGGKQALNYAVRKPLGVVAVIVPWNLPLLLLTWKVAPALACGNAVVVKPSEWTPTTATLLAEVLAEAGVPDGVYNVVHGFGPGSAGQFLTEHPGVDGVTFTGSSATGSAIMRTVAPRVRPVSFELGGKNAAVVFADADLELTLAGLTRSVFANTGQVCLCTERVYVERPVFDDVVAGLVKQAEALRLGRPDDPATTTGPLISTEHRERVLGYYRLAEEQGARVLVGGGVPALGDGLDGGSWISPTLWTGLTNADAPLRQEIFGPCAAIVPFDTEDEAVRLANDTDYGLASVVWTTNLSRGHRVAQRMRVGLSWVNTWFLRDLRSPFGGVGLSGIGREGGEHSLDFYTELTNVCVAL</sequence>
<gene>
    <name evidence="8" type="ordered locus">FraEuI1c_1246</name>
</gene>
<evidence type="ECO:0000313" key="9">
    <source>
        <dbReference type="Proteomes" id="UP000002484"/>
    </source>
</evidence>
<evidence type="ECO:0000313" key="8">
    <source>
        <dbReference type="EMBL" id="ADP79318.1"/>
    </source>
</evidence>
<reference evidence="8 9" key="1">
    <citation type="submission" date="2010-10" db="EMBL/GenBank/DDBJ databases">
        <title>Complete sequence of Frankia sp. EuI1c.</title>
        <authorList>
            <consortium name="US DOE Joint Genome Institute"/>
            <person name="Lucas S."/>
            <person name="Copeland A."/>
            <person name="Lapidus A."/>
            <person name="Cheng J.-F."/>
            <person name="Bruce D."/>
            <person name="Goodwin L."/>
            <person name="Pitluck S."/>
            <person name="Chertkov O."/>
            <person name="Detter J.C."/>
            <person name="Han C."/>
            <person name="Tapia R."/>
            <person name="Land M."/>
            <person name="Hauser L."/>
            <person name="Jeffries C."/>
            <person name="Kyrpides N."/>
            <person name="Ivanova N."/>
            <person name="Mikhailova N."/>
            <person name="Beauchemin N."/>
            <person name="Sen A."/>
            <person name="Sur S.A."/>
            <person name="Gtari M."/>
            <person name="Wall L."/>
            <person name="Tisa L."/>
            <person name="Woyke T."/>
        </authorList>
    </citation>
    <scope>NUCLEOTIDE SEQUENCE [LARGE SCALE GENOMIC DNA]</scope>
    <source>
        <strain evidence="9">DSM 45817 / CECT 9037 / EuI1c</strain>
    </source>
</reference>
<dbReference type="InterPro" id="IPR016163">
    <property type="entry name" value="Ald_DH_C"/>
</dbReference>
<evidence type="ECO:0000259" key="7">
    <source>
        <dbReference type="Pfam" id="PF00171"/>
    </source>
</evidence>
<dbReference type="GO" id="GO:0016620">
    <property type="term" value="F:oxidoreductase activity, acting on the aldehyde or oxo group of donors, NAD or NADP as acceptor"/>
    <property type="evidence" value="ECO:0007669"/>
    <property type="project" value="InterPro"/>
</dbReference>
<dbReference type="CDD" id="cd07093">
    <property type="entry name" value="ALDH_F8_HMSADH"/>
    <property type="match status" value="1"/>
</dbReference>
<name>E3J2E6_PSEI1</name>
<dbReference type="KEGG" id="fri:FraEuI1c_1246"/>
<dbReference type="PANTHER" id="PTHR43720">
    <property type="entry name" value="2-AMINOMUCONIC SEMIALDEHYDE DEHYDROGENASE"/>
    <property type="match status" value="1"/>
</dbReference>
<protein>
    <submittedName>
        <fullName evidence="8">2-hydroxymuconic semialdehyde dehydrogenase</fullName>
    </submittedName>
</protein>
<dbReference type="InterPro" id="IPR017628">
    <property type="entry name" value="OHmuconic_semiald_DH"/>
</dbReference>
<keyword evidence="9" id="KW-1185">Reference proteome</keyword>
<keyword evidence="3" id="KW-0520">NAD</keyword>
<dbReference type="AlphaFoldDB" id="E3J2E6"/>
<feature type="active site" evidence="4">
    <location>
        <position position="280"/>
    </location>
</feature>
<evidence type="ECO:0000256" key="5">
    <source>
        <dbReference type="RuleBase" id="RU003345"/>
    </source>
</evidence>
<evidence type="ECO:0000256" key="1">
    <source>
        <dbReference type="ARBA" id="ARBA00009986"/>
    </source>
</evidence>
<dbReference type="STRING" id="298654.FraEuI1c_1246"/>
<dbReference type="Gene3D" id="3.40.309.10">
    <property type="entry name" value="Aldehyde Dehydrogenase, Chain A, domain 2"/>
    <property type="match status" value="1"/>
</dbReference>
<dbReference type="InterPro" id="IPR016162">
    <property type="entry name" value="Ald_DH_N"/>
</dbReference>
<dbReference type="Proteomes" id="UP000002484">
    <property type="component" value="Chromosome"/>
</dbReference>
<accession>E3J2E6</accession>
<comment type="similarity">
    <text evidence="1 5">Belongs to the aldehyde dehydrogenase family.</text>
</comment>
<dbReference type="NCBIfam" id="TIGR03216">
    <property type="entry name" value="OH_muco_semi_DH"/>
    <property type="match status" value="1"/>
</dbReference>
<organism evidence="8 9">
    <name type="scientific">Pseudofrankia inefficax (strain DSM 45817 / CECT 9037 / DDB 130130 / EuI1c)</name>
    <name type="common">Frankia inefficax</name>
    <dbReference type="NCBI Taxonomy" id="298654"/>
    <lineage>
        <taxon>Bacteria</taxon>
        <taxon>Bacillati</taxon>
        <taxon>Actinomycetota</taxon>
        <taxon>Actinomycetes</taxon>
        <taxon>Frankiales</taxon>
        <taxon>Frankiaceae</taxon>
        <taxon>Pseudofrankia</taxon>
    </lineage>
</organism>
<proteinExistence type="inferred from homology"/>
<keyword evidence="2 5" id="KW-0560">Oxidoreductase</keyword>
<dbReference type="Gene3D" id="3.40.605.10">
    <property type="entry name" value="Aldehyde Dehydrogenase, Chain A, domain 1"/>
    <property type="match status" value="1"/>
</dbReference>
<dbReference type="PROSITE" id="PS00070">
    <property type="entry name" value="ALDEHYDE_DEHYDR_CYS"/>
    <property type="match status" value="1"/>
</dbReference>
<dbReference type="InterPro" id="IPR015590">
    <property type="entry name" value="Aldehyde_DH_dom"/>
</dbReference>
<dbReference type="PROSITE" id="PS00687">
    <property type="entry name" value="ALDEHYDE_DEHYDR_GLU"/>
    <property type="match status" value="1"/>
</dbReference>
<dbReference type="OrthoDB" id="6882680at2"/>
<evidence type="ECO:0000256" key="4">
    <source>
        <dbReference type="PROSITE-ProRule" id="PRU10007"/>
    </source>
</evidence>
<dbReference type="eggNOG" id="COG1012">
    <property type="taxonomic scope" value="Bacteria"/>
</dbReference>
<feature type="domain" description="Aldehyde dehydrogenase" evidence="7">
    <location>
        <begin position="47"/>
        <end position="508"/>
    </location>
</feature>
<dbReference type="FunFam" id="3.40.605.10:FF:000007">
    <property type="entry name" value="NAD/NADP-dependent betaine aldehyde dehydrogenase"/>
    <property type="match status" value="1"/>
</dbReference>
<dbReference type="InterPro" id="IPR016160">
    <property type="entry name" value="Ald_DH_CS_CYS"/>
</dbReference>
<dbReference type="InterPro" id="IPR029510">
    <property type="entry name" value="Ald_DH_CS_GLU"/>
</dbReference>
<dbReference type="SUPFAM" id="SSF53720">
    <property type="entry name" value="ALDH-like"/>
    <property type="match status" value="1"/>
</dbReference>
<evidence type="ECO:0000256" key="2">
    <source>
        <dbReference type="ARBA" id="ARBA00023002"/>
    </source>
</evidence>
<dbReference type="RefSeq" id="WP_013422439.1">
    <property type="nucleotide sequence ID" value="NC_014666.1"/>
</dbReference>
<evidence type="ECO:0000256" key="6">
    <source>
        <dbReference type="SAM" id="MobiDB-lite"/>
    </source>
</evidence>
<dbReference type="EMBL" id="CP002299">
    <property type="protein sequence ID" value="ADP79318.1"/>
    <property type="molecule type" value="Genomic_DNA"/>
</dbReference>
<evidence type="ECO:0000256" key="3">
    <source>
        <dbReference type="ARBA" id="ARBA00023027"/>
    </source>
</evidence>
<dbReference type="HOGENOM" id="CLU_005391_0_0_11"/>
<feature type="region of interest" description="Disordered" evidence="6">
    <location>
        <begin position="1"/>
        <end position="27"/>
    </location>
</feature>
<dbReference type="Pfam" id="PF00171">
    <property type="entry name" value="Aldedh"/>
    <property type="match status" value="1"/>
</dbReference>